<feature type="binding site" evidence="6">
    <location>
        <begin position="126"/>
        <end position="133"/>
    </location>
    <ligand>
        <name>ATP</name>
        <dbReference type="ChEBI" id="CHEBI:30616"/>
    </ligand>
</feature>
<dbReference type="Proteomes" id="UP000308121">
    <property type="component" value="Unassembled WGS sequence"/>
</dbReference>
<dbReference type="InterPro" id="IPR059188">
    <property type="entry name" value="Znf_CLPX-like"/>
</dbReference>
<gene>
    <name evidence="6 9" type="primary">clpX</name>
    <name evidence="9" type="ORF">FA014_05065</name>
</gene>
<sequence length="428" mass="46587">MARIGDGADLLKCSFCGKSQKQVKKLIAGPGVYICDECIELCNEIMEEERAEATEIGMVELPKPKEIFAFLEQYIVGQEPAKRSLAVAVYNHYKRIQAGEATPSVGTAQAEDSVEIAKSNILLIGPTGCGKTYLAQTLARMLNVPFAIADATALTEAGYVGEDVENILLKLIQAADFDVKKAETGIIYIDEIDKIARKSENPSITRDVSGEGVQQALLKIIEGTTASVPPQGGRKHPHQEFIQIDTTNVLFIVAGAFAGLDEIITSRSGRKGIGFGAPLHSADDKDVYGDVMPEDLLKFGLIPEFIGRVPVITTVSPLDQSALVRILTEPRNALVKQYQRMFEIDGVELEFTEDAVEAIADQALLRGTGARGLRAIMEEVLQQVMFEVPSRDDVERVVVNRGVVLENVNPTLVPRQAPAKRTPREKSA</sequence>
<dbReference type="InterPro" id="IPR046425">
    <property type="entry name" value="ClpX_bact"/>
</dbReference>
<evidence type="ECO:0000256" key="5">
    <source>
        <dbReference type="ARBA" id="ARBA00023186"/>
    </source>
</evidence>
<dbReference type="Gene3D" id="6.20.220.10">
    <property type="entry name" value="ClpX chaperone, C4-type zinc finger domain"/>
    <property type="match status" value="1"/>
</dbReference>
<dbReference type="Pfam" id="PF10431">
    <property type="entry name" value="ClpB_D2-small"/>
    <property type="match status" value="1"/>
</dbReference>
<dbReference type="GO" id="GO:0005524">
    <property type="term" value="F:ATP binding"/>
    <property type="evidence" value="ECO:0007669"/>
    <property type="project" value="UniProtKB-UniRule"/>
</dbReference>
<keyword evidence="1 6" id="KW-0479">Metal-binding</keyword>
<dbReference type="Pfam" id="PF07724">
    <property type="entry name" value="AAA_2"/>
    <property type="match status" value="1"/>
</dbReference>
<dbReference type="GO" id="GO:0051082">
    <property type="term" value="F:unfolded protein binding"/>
    <property type="evidence" value="ECO:0007669"/>
    <property type="project" value="UniProtKB-UniRule"/>
</dbReference>
<keyword evidence="3 6" id="KW-0862">Zinc</keyword>
<dbReference type="GO" id="GO:0051603">
    <property type="term" value="P:proteolysis involved in protein catabolic process"/>
    <property type="evidence" value="ECO:0007669"/>
    <property type="project" value="TreeGrafter"/>
</dbReference>
<dbReference type="SUPFAM" id="SSF57716">
    <property type="entry name" value="Glucocorticoid receptor-like (DNA-binding domain)"/>
    <property type="match status" value="1"/>
</dbReference>
<dbReference type="FunFam" id="3.40.50.300:FF:000005">
    <property type="entry name" value="ATP-dependent Clp protease ATP-binding subunit ClpX"/>
    <property type="match status" value="1"/>
</dbReference>
<dbReference type="GO" id="GO:0009376">
    <property type="term" value="C:HslUV protease complex"/>
    <property type="evidence" value="ECO:0007669"/>
    <property type="project" value="TreeGrafter"/>
</dbReference>
<protein>
    <recommendedName>
        <fullName evidence="6">ATP-dependent Clp protease ATP-binding subunit ClpX</fullName>
    </recommendedName>
</protein>
<proteinExistence type="inferred from homology"/>
<name>A0A7Z8NRE6_9CELL</name>
<comment type="caution">
    <text evidence="9">The sequence shown here is derived from an EMBL/GenBank/DDBJ whole genome shotgun (WGS) entry which is preliminary data.</text>
</comment>
<feature type="binding site" evidence="6 7">
    <location>
        <position position="16"/>
    </location>
    <ligand>
        <name>Zn(2+)</name>
        <dbReference type="ChEBI" id="CHEBI:29105"/>
    </ligand>
</feature>
<dbReference type="GO" id="GO:0051301">
    <property type="term" value="P:cell division"/>
    <property type="evidence" value="ECO:0007669"/>
    <property type="project" value="TreeGrafter"/>
</dbReference>
<dbReference type="SMART" id="SM00994">
    <property type="entry name" value="zf-C4_ClpX"/>
    <property type="match status" value="1"/>
</dbReference>
<evidence type="ECO:0000256" key="2">
    <source>
        <dbReference type="ARBA" id="ARBA00022741"/>
    </source>
</evidence>
<feature type="binding site" evidence="6 7">
    <location>
        <position position="35"/>
    </location>
    <ligand>
        <name>Zn(2+)</name>
        <dbReference type="ChEBI" id="CHEBI:29105"/>
    </ligand>
</feature>
<dbReference type="SUPFAM" id="SSF52540">
    <property type="entry name" value="P-loop containing nucleoside triphosphate hydrolases"/>
    <property type="match status" value="1"/>
</dbReference>
<dbReference type="GO" id="GO:0008270">
    <property type="term" value="F:zinc ion binding"/>
    <property type="evidence" value="ECO:0007669"/>
    <property type="project" value="UniProtKB-UniRule"/>
</dbReference>
<comment type="function">
    <text evidence="6">ATP-dependent specificity component of the Clp protease. It directs the protease to specific substrates. Can perform chaperone functions in the absence of ClpP.</text>
</comment>
<dbReference type="HAMAP" id="MF_00175">
    <property type="entry name" value="ClpX"/>
    <property type="match status" value="1"/>
</dbReference>
<keyword evidence="4 6" id="KW-0067">ATP-binding</keyword>
<dbReference type="InterPro" id="IPR010603">
    <property type="entry name" value="Znf_CppX_C4"/>
</dbReference>
<evidence type="ECO:0000259" key="8">
    <source>
        <dbReference type="PROSITE" id="PS51902"/>
    </source>
</evidence>
<organism evidence="9 10">
    <name type="scientific">Cellulomonas hominis</name>
    <dbReference type="NCBI Taxonomy" id="156981"/>
    <lineage>
        <taxon>Bacteria</taxon>
        <taxon>Bacillati</taxon>
        <taxon>Actinomycetota</taxon>
        <taxon>Actinomycetes</taxon>
        <taxon>Micrococcales</taxon>
        <taxon>Cellulomonadaceae</taxon>
        <taxon>Cellulomonas</taxon>
    </lineage>
</organism>
<dbReference type="SMART" id="SM01086">
    <property type="entry name" value="ClpB_D2-small"/>
    <property type="match status" value="1"/>
</dbReference>
<dbReference type="FunFam" id="1.10.8.60:FF:000002">
    <property type="entry name" value="ATP-dependent Clp protease ATP-binding subunit ClpX"/>
    <property type="match status" value="1"/>
</dbReference>
<dbReference type="InterPro" id="IPR038366">
    <property type="entry name" value="Znf_CppX_C4_sf"/>
</dbReference>
<dbReference type="EMBL" id="SZYE01000023">
    <property type="protein sequence ID" value="TKR26533.1"/>
    <property type="molecule type" value="Genomic_DNA"/>
</dbReference>
<evidence type="ECO:0000256" key="1">
    <source>
        <dbReference type="ARBA" id="ARBA00022723"/>
    </source>
</evidence>
<dbReference type="PANTHER" id="PTHR48102">
    <property type="entry name" value="ATP-DEPENDENT CLP PROTEASE ATP-BINDING SUBUNIT CLPX-LIKE, MITOCHONDRIAL-RELATED"/>
    <property type="match status" value="1"/>
</dbReference>
<feature type="binding site" evidence="6 7">
    <location>
        <position position="38"/>
    </location>
    <ligand>
        <name>Zn(2+)</name>
        <dbReference type="ChEBI" id="CHEBI:29105"/>
    </ligand>
</feature>
<dbReference type="SMART" id="SM00382">
    <property type="entry name" value="AAA"/>
    <property type="match status" value="1"/>
</dbReference>
<dbReference type="InterPro" id="IPR003593">
    <property type="entry name" value="AAA+_ATPase"/>
</dbReference>
<feature type="domain" description="ClpX-type ZB" evidence="8">
    <location>
        <begin position="1"/>
        <end position="54"/>
    </location>
</feature>
<dbReference type="InterPro" id="IPR050052">
    <property type="entry name" value="ATP-dep_Clp_protease_ClpX"/>
</dbReference>
<feature type="binding site" evidence="6 7">
    <location>
        <position position="13"/>
    </location>
    <ligand>
        <name>Zn(2+)</name>
        <dbReference type="ChEBI" id="CHEBI:29105"/>
    </ligand>
</feature>
<evidence type="ECO:0000256" key="3">
    <source>
        <dbReference type="ARBA" id="ARBA00022833"/>
    </source>
</evidence>
<comment type="subunit">
    <text evidence="6">Component of the ClpX-ClpP complex. Forms a hexameric ring that, in the presence of ATP, binds to fourteen ClpP subunits assembled into a disk-like structure with a central cavity, resembling the structure of eukaryotic proteasomes.</text>
</comment>
<dbReference type="InterPro" id="IPR003959">
    <property type="entry name" value="ATPase_AAA_core"/>
</dbReference>
<dbReference type="Gene3D" id="3.40.50.300">
    <property type="entry name" value="P-loop containing nucleotide triphosphate hydrolases"/>
    <property type="match status" value="1"/>
</dbReference>
<keyword evidence="2 6" id="KW-0547">Nucleotide-binding</keyword>
<dbReference type="PROSITE" id="PS51902">
    <property type="entry name" value="CLPX_ZB"/>
    <property type="match status" value="1"/>
</dbReference>
<evidence type="ECO:0000313" key="10">
    <source>
        <dbReference type="Proteomes" id="UP000308121"/>
    </source>
</evidence>
<dbReference type="Pfam" id="PF06689">
    <property type="entry name" value="zf-C4_ClpX"/>
    <property type="match status" value="1"/>
</dbReference>
<keyword evidence="9" id="KW-0378">Hydrolase</keyword>
<evidence type="ECO:0000256" key="6">
    <source>
        <dbReference type="HAMAP-Rule" id="MF_00175"/>
    </source>
</evidence>
<dbReference type="GO" id="GO:0016887">
    <property type="term" value="F:ATP hydrolysis activity"/>
    <property type="evidence" value="ECO:0007669"/>
    <property type="project" value="InterPro"/>
</dbReference>
<reference evidence="9 10" key="1">
    <citation type="submission" date="2019-05" db="EMBL/GenBank/DDBJ databases">
        <title>Genome sequence of Cellulomonas hominis strain CS1.</title>
        <authorList>
            <person name="Belmont J."/>
            <person name="Maclea K.S."/>
        </authorList>
    </citation>
    <scope>NUCLEOTIDE SEQUENCE [LARGE SCALE GENOMIC DNA]</scope>
    <source>
        <strain evidence="9 10">CS1</strain>
    </source>
</reference>
<dbReference type="NCBIfam" id="TIGR00382">
    <property type="entry name" value="clpX"/>
    <property type="match status" value="1"/>
</dbReference>
<dbReference type="AlphaFoldDB" id="A0A7Z8NRE6"/>
<evidence type="ECO:0000256" key="4">
    <source>
        <dbReference type="ARBA" id="ARBA00022840"/>
    </source>
</evidence>
<keyword evidence="5 6" id="KW-0143">Chaperone</keyword>
<dbReference type="Gene3D" id="1.10.8.60">
    <property type="match status" value="1"/>
</dbReference>
<dbReference type="GO" id="GO:0008233">
    <property type="term" value="F:peptidase activity"/>
    <property type="evidence" value="ECO:0007669"/>
    <property type="project" value="UniProtKB-KW"/>
</dbReference>
<dbReference type="InterPro" id="IPR027417">
    <property type="entry name" value="P-loop_NTPase"/>
</dbReference>
<evidence type="ECO:0000256" key="7">
    <source>
        <dbReference type="PROSITE-ProRule" id="PRU01250"/>
    </source>
</evidence>
<comment type="similarity">
    <text evidence="6 7">Belongs to the ClpX chaperone family.</text>
</comment>
<dbReference type="InterPro" id="IPR019489">
    <property type="entry name" value="Clp_ATPase_C"/>
</dbReference>
<dbReference type="PANTHER" id="PTHR48102:SF7">
    <property type="entry name" value="ATP-DEPENDENT CLP PROTEASE ATP-BINDING SUBUNIT CLPX-LIKE, MITOCHONDRIAL"/>
    <property type="match status" value="1"/>
</dbReference>
<dbReference type="InterPro" id="IPR004487">
    <property type="entry name" value="Clp_protease_ATP-bd_su_ClpX"/>
</dbReference>
<dbReference type="OrthoDB" id="9804062at2"/>
<keyword evidence="9" id="KW-0645">Protease</keyword>
<dbReference type="CDD" id="cd19497">
    <property type="entry name" value="RecA-like_ClpX"/>
    <property type="match status" value="1"/>
</dbReference>
<dbReference type="NCBIfam" id="NF003745">
    <property type="entry name" value="PRK05342.1"/>
    <property type="match status" value="1"/>
</dbReference>
<dbReference type="GO" id="GO:0046983">
    <property type="term" value="F:protein dimerization activity"/>
    <property type="evidence" value="ECO:0007669"/>
    <property type="project" value="UniProtKB-UniRule"/>
</dbReference>
<dbReference type="GO" id="GO:0140662">
    <property type="term" value="F:ATP-dependent protein folding chaperone"/>
    <property type="evidence" value="ECO:0007669"/>
    <property type="project" value="InterPro"/>
</dbReference>
<dbReference type="RefSeq" id="WP_154728617.1">
    <property type="nucleotide sequence ID" value="NZ_SZYE01000023.1"/>
</dbReference>
<accession>A0A7Z8NRE6</accession>
<evidence type="ECO:0000313" key="9">
    <source>
        <dbReference type="EMBL" id="TKR26533.1"/>
    </source>
</evidence>